<keyword evidence="1 5" id="KW-0489">Methyltransferase</keyword>
<organism evidence="8 9">
    <name type="scientific">Candidatus Blochmannia vicinus</name>
    <name type="common">nom. nud.</name>
    <dbReference type="NCBI Taxonomy" id="251540"/>
    <lineage>
        <taxon>Bacteria</taxon>
        <taxon>Pseudomonadati</taxon>
        <taxon>Pseudomonadota</taxon>
        <taxon>Gammaproteobacteria</taxon>
        <taxon>Enterobacterales</taxon>
        <taxon>Enterobacteriaceae</taxon>
        <taxon>ant endosymbionts</taxon>
        <taxon>Candidatus Blochmanniella</taxon>
    </lineage>
</organism>
<dbReference type="EMBL" id="CP097753">
    <property type="protein sequence ID" value="URJ28404.1"/>
    <property type="molecule type" value="Genomic_DNA"/>
</dbReference>
<evidence type="ECO:0000259" key="6">
    <source>
        <dbReference type="Pfam" id="PF05175"/>
    </source>
</evidence>
<dbReference type="InterPro" id="IPR019874">
    <property type="entry name" value="RF_methyltr_PrmC"/>
</dbReference>
<evidence type="ECO:0000256" key="3">
    <source>
        <dbReference type="ARBA" id="ARBA00022691"/>
    </source>
</evidence>
<dbReference type="InterPro" id="IPR004556">
    <property type="entry name" value="HemK-like"/>
</dbReference>
<evidence type="ECO:0000313" key="8">
    <source>
        <dbReference type="EMBL" id="URJ28404.1"/>
    </source>
</evidence>
<dbReference type="Gene3D" id="1.10.8.10">
    <property type="entry name" value="DNA helicase RuvA subunit, C-terminal domain"/>
    <property type="match status" value="1"/>
</dbReference>
<dbReference type="EC" id="2.1.1.297" evidence="5"/>
<evidence type="ECO:0000259" key="7">
    <source>
        <dbReference type="Pfam" id="PF17827"/>
    </source>
</evidence>
<dbReference type="Proteomes" id="UP001056209">
    <property type="component" value="Chromosome"/>
</dbReference>
<feature type="binding site" evidence="5">
    <location>
        <position position="168"/>
    </location>
    <ligand>
        <name>S-adenosyl-L-methionine</name>
        <dbReference type="ChEBI" id="CHEBI:59789"/>
    </ligand>
</feature>
<dbReference type="PANTHER" id="PTHR18895:SF74">
    <property type="entry name" value="MTRF1L RELEASE FACTOR GLUTAMINE METHYLTRANSFERASE"/>
    <property type="match status" value="1"/>
</dbReference>
<evidence type="ECO:0000256" key="1">
    <source>
        <dbReference type="ARBA" id="ARBA00022603"/>
    </source>
</evidence>
<dbReference type="NCBIfam" id="TIGR00536">
    <property type="entry name" value="hemK_fam"/>
    <property type="match status" value="1"/>
</dbReference>
<comment type="similarity">
    <text evidence="5">Belongs to the protein N5-glutamine methyltransferase family. PrmC subfamily.</text>
</comment>
<keyword evidence="2 5" id="KW-0808">Transferase</keyword>
<feature type="binding site" evidence="5">
    <location>
        <begin position="117"/>
        <end position="121"/>
    </location>
    <ligand>
        <name>S-adenosyl-L-methionine</name>
        <dbReference type="ChEBI" id="CHEBI:59789"/>
    </ligand>
</feature>
<evidence type="ECO:0000256" key="2">
    <source>
        <dbReference type="ARBA" id="ARBA00022679"/>
    </source>
</evidence>
<dbReference type="CDD" id="cd02440">
    <property type="entry name" value="AdoMet_MTases"/>
    <property type="match status" value="1"/>
</dbReference>
<dbReference type="PANTHER" id="PTHR18895">
    <property type="entry name" value="HEMK METHYLTRANSFERASE"/>
    <property type="match status" value="1"/>
</dbReference>
<dbReference type="Gene3D" id="3.40.50.150">
    <property type="entry name" value="Vaccinia Virus protein VP39"/>
    <property type="match status" value="1"/>
</dbReference>
<dbReference type="FunFam" id="1.10.8.10:FF:000032">
    <property type="entry name" value="Release factor glutamine methyltransferase"/>
    <property type="match status" value="1"/>
</dbReference>
<feature type="binding site" evidence="5">
    <location>
        <begin position="183"/>
        <end position="186"/>
    </location>
    <ligand>
        <name>substrate</name>
    </ligand>
</feature>
<feature type="binding site" evidence="5">
    <location>
        <position position="140"/>
    </location>
    <ligand>
        <name>S-adenosyl-L-methionine</name>
        <dbReference type="ChEBI" id="CHEBI:59789"/>
    </ligand>
</feature>
<dbReference type="AlphaFoldDB" id="A0A9Q8TWE1"/>
<comment type="function">
    <text evidence="5">Methylates the class 1 translation termination release factors RF1/PrfA and RF2/PrfB on the glutamine residue of the universally conserved GGQ motif.</text>
</comment>
<dbReference type="GO" id="GO:0003676">
    <property type="term" value="F:nucleic acid binding"/>
    <property type="evidence" value="ECO:0007669"/>
    <property type="project" value="InterPro"/>
</dbReference>
<evidence type="ECO:0000256" key="4">
    <source>
        <dbReference type="ARBA" id="ARBA00048391"/>
    </source>
</evidence>
<dbReference type="InterPro" id="IPR050320">
    <property type="entry name" value="N5-glutamine_MTase"/>
</dbReference>
<dbReference type="Pfam" id="PF05175">
    <property type="entry name" value="MTS"/>
    <property type="match status" value="1"/>
</dbReference>
<dbReference type="InterPro" id="IPR029063">
    <property type="entry name" value="SAM-dependent_MTases_sf"/>
</dbReference>
<evidence type="ECO:0000313" key="9">
    <source>
        <dbReference type="Proteomes" id="UP001056209"/>
    </source>
</evidence>
<reference evidence="8" key="1">
    <citation type="submission" date="2022-05" db="EMBL/GenBank/DDBJ databases">
        <title>Impact of host demography and evolutionary history on endosymbiont molecular evolution: a test in carpenter ants (Genus Camponotus) and their Blochmannia endosymbionts.</title>
        <authorList>
            <person name="Manthey J.D."/>
            <person name="Giron J.C."/>
            <person name="Hruska J.P."/>
        </authorList>
    </citation>
    <scope>NUCLEOTIDE SEQUENCE</scope>
    <source>
        <strain evidence="8">C-039</strain>
    </source>
</reference>
<accession>A0A9Q8TWE1</accession>
<dbReference type="GO" id="GO:0102559">
    <property type="term" value="F:peptide chain release factor N(5)-glutamine methyltransferase activity"/>
    <property type="evidence" value="ECO:0007669"/>
    <property type="project" value="UniProtKB-EC"/>
</dbReference>
<dbReference type="GO" id="GO:0032259">
    <property type="term" value="P:methylation"/>
    <property type="evidence" value="ECO:0007669"/>
    <property type="project" value="UniProtKB-KW"/>
</dbReference>
<proteinExistence type="inferred from homology"/>
<feature type="domain" description="Methyltransferase small" evidence="6">
    <location>
        <begin position="109"/>
        <end position="191"/>
    </location>
</feature>
<name>A0A9Q8TWE1_9ENTR</name>
<feature type="domain" description="Release factor glutamine methyltransferase N-terminal" evidence="7">
    <location>
        <begin position="5"/>
        <end position="73"/>
    </location>
</feature>
<dbReference type="NCBIfam" id="TIGR03534">
    <property type="entry name" value="RF_mod_PrmC"/>
    <property type="match status" value="1"/>
</dbReference>
<dbReference type="PROSITE" id="PS00092">
    <property type="entry name" value="N6_MTASE"/>
    <property type="match status" value="1"/>
</dbReference>
<sequence>MTWDQWLYWASLNLNKSMSPKRDAEIILEKVTNKSRAQLLAFGETLLKNDTIIQLKSLISRRKKGEPIAYIIGSKEFWSLDFKVAPGAFIPRSDTECLVKNVLDLLYKPRLSVLDLGTGVGTIALALSSERPNWSITGVDCQRKALVIACQNKIFLNLKNVKFIYGNWFRYLAGEKFNLIVSNPPYIDKHDPCLRISDMNFEPKNALISRKSGLEDLTVICKLSSQHLHQNGWLFLEHGWDQGKYIRTLFYKFGFDHIHTIRDYHHYERVTFGTWISH</sequence>
<dbReference type="InterPro" id="IPR007848">
    <property type="entry name" value="Small_mtfrase_dom"/>
</dbReference>
<dbReference type="SUPFAM" id="SSF53335">
    <property type="entry name" value="S-adenosyl-L-methionine-dependent methyltransferases"/>
    <property type="match status" value="1"/>
</dbReference>
<feature type="binding site" evidence="5">
    <location>
        <position position="183"/>
    </location>
    <ligand>
        <name>S-adenosyl-L-methionine</name>
        <dbReference type="ChEBI" id="CHEBI:59789"/>
    </ligand>
</feature>
<gene>
    <name evidence="5 8" type="primary">prmC</name>
    <name evidence="8" type="ORF">M9393_01455</name>
</gene>
<dbReference type="Pfam" id="PF17827">
    <property type="entry name" value="PrmC_N"/>
    <property type="match status" value="1"/>
</dbReference>
<comment type="catalytic activity">
    <reaction evidence="4 5">
        <text>L-glutaminyl-[peptide chain release factor] + S-adenosyl-L-methionine = N(5)-methyl-L-glutaminyl-[peptide chain release factor] + S-adenosyl-L-homocysteine + H(+)</text>
        <dbReference type="Rhea" id="RHEA:42896"/>
        <dbReference type="Rhea" id="RHEA-COMP:10271"/>
        <dbReference type="Rhea" id="RHEA-COMP:10272"/>
        <dbReference type="ChEBI" id="CHEBI:15378"/>
        <dbReference type="ChEBI" id="CHEBI:30011"/>
        <dbReference type="ChEBI" id="CHEBI:57856"/>
        <dbReference type="ChEBI" id="CHEBI:59789"/>
        <dbReference type="ChEBI" id="CHEBI:61891"/>
        <dbReference type="EC" id="2.1.1.297"/>
    </reaction>
</comment>
<protein>
    <recommendedName>
        <fullName evidence="5">Release factor glutamine methyltransferase</fullName>
        <shortName evidence="5">RF MTase</shortName>
        <ecNumber evidence="5">2.1.1.297</ecNumber>
    </recommendedName>
    <alternativeName>
        <fullName evidence="5">N5-glutamine methyltransferase PrmC</fullName>
    </alternativeName>
    <alternativeName>
        <fullName evidence="5">Protein-(glutamine-N5) MTase PrmC</fullName>
    </alternativeName>
    <alternativeName>
        <fullName evidence="5">Protein-glutamine N-methyltransferase PrmC</fullName>
    </alternativeName>
</protein>
<dbReference type="RefSeq" id="WP_250248860.1">
    <property type="nucleotide sequence ID" value="NZ_CP097753.1"/>
</dbReference>
<evidence type="ECO:0000256" key="5">
    <source>
        <dbReference type="HAMAP-Rule" id="MF_02126"/>
    </source>
</evidence>
<dbReference type="InterPro" id="IPR040758">
    <property type="entry name" value="PrmC_N"/>
</dbReference>
<keyword evidence="3 5" id="KW-0949">S-adenosyl-L-methionine</keyword>
<dbReference type="HAMAP" id="MF_02126">
    <property type="entry name" value="RF_methyltr_PrmC"/>
    <property type="match status" value="1"/>
</dbReference>
<dbReference type="InterPro" id="IPR002052">
    <property type="entry name" value="DNA_methylase_N6_adenine_CS"/>
</dbReference>
<dbReference type="FunFam" id="3.40.50.150:FF:000053">
    <property type="entry name" value="Release factor glutamine methyltransferase"/>
    <property type="match status" value="1"/>
</dbReference>